<organism evidence="1">
    <name type="scientific">freshwater metagenome</name>
    <dbReference type="NCBI Taxonomy" id="449393"/>
    <lineage>
        <taxon>unclassified sequences</taxon>
        <taxon>metagenomes</taxon>
        <taxon>ecological metagenomes</taxon>
    </lineage>
</organism>
<evidence type="ECO:0000313" key="1">
    <source>
        <dbReference type="EMBL" id="CAB4753001.1"/>
    </source>
</evidence>
<name>A0A6J6TZH8_9ZZZZ</name>
<accession>A0A6J6TZH8</accession>
<sequence>MNGHGDRRLGRAQAYRGSVGQWAGLAFQFGLDCWIGLARKTLDEHGAGSLARQILRDHGHGGRCRIVGVANEQPCSSAAQSDKRDD</sequence>
<dbReference type="EMBL" id="CAEZYW010000238">
    <property type="protein sequence ID" value="CAB4753001.1"/>
    <property type="molecule type" value="Genomic_DNA"/>
</dbReference>
<dbReference type="AlphaFoldDB" id="A0A6J6TZH8"/>
<protein>
    <submittedName>
        <fullName evidence="1">Unannotated protein</fullName>
    </submittedName>
</protein>
<reference evidence="1" key="1">
    <citation type="submission" date="2020-05" db="EMBL/GenBank/DDBJ databases">
        <authorList>
            <person name="Chiriac C."/>
            <person name="Salcher M."/>
            <person name="Ghai R."/>
            <person name="Kavagutti S V."/>
        </authorList>
    </citation>
    <scope>NUCLEOTIDE SEQUENCE</scope>
</reference>
<gene>
    <name evidence="1" type="ORF">UFOPK2786_01393</name>
</gene>
<proteinExistence type="predicted"/>